<dbReference type="InterPro" id="IPR000453">
    <property type="entry name" value="Chorismate_synth"/>
</dbReference>
<protein>
    <recommendedName>
        <fullName evidence="3">chorismate synthase</fullName>
        <ecNumber evidence="3">4.2.3.5</ecNumber>
    </recommendedName>
</protein>
<sequence>MLQLLEEEGIKVGAHICEIAGVRDFSFDPVNVSEEDFDRLRASSFPVNDPEAGEIMKTAISAAKKAGNSVGGIIECAAIGLPAGVGDPMFDGMENMIACTVFAVPAVKGIEFGSGFAGSRSMGSANNDPFTCENGMIRTLTNNHGGILGGITSGMPLIFRAAIKPTPSISIEQDTVSFSAKEKAKISTKGRHDPCIVPRAIPCVESAASIAIYDSLLGSRIYRKGENR</sequence>
<dbReference type="GO" id="GO:0009423">
    <property type="term" value="P:chorismate biosynthetic process"/>
    <property type="evidence" value="ECO:0007669"/>
    <property type="project" value="TreeGrafter"/>
</dbReference>
<dbReference type="PANTHER" id="PTHR21085:SF0">
    <property type="entry name" value="CHORISMATE SYNTHASE"/>
    <property type="match status" value="1"/>
</dbReference>
<proteinExistence type="inferred from homology"/>
<comment type="pathway">
    <text evidence="1">Metabolic intermediate biosynthesis; chorismate biosynthesis; chorismate from D-erythrose 4-phosphate and phosphoenolpyruvate: step 7/7.</text>
</comment>
<evidence type="ECO:0000313" key="7">
    <source>
        <dbReference type="EMBL" id="MPN02835.1"/>
    </source>
</evidence>
<dbReference type="GO" id="GO:0009073">
    <property type="term" value="P:aromatic amino acid family biosynthetic process"/>
    <property type="evidence" value="ECO:0007669"/>
    <property type="project" value="UniProtKB-KW"/>
</dbReference>
<gene>
    <name evidence="7" type="primary">aroC_38</name>
    <name evidence="7" type="ORF">SDC9_150054</name>
</gene>
<dbReference type="EC" id="4.2.3.5" evidence="3"/>
<keyword evidence="4" id="KW-0028">Amino-acid biosynthesis</keyword>
<dbReference type="InterPro" id="IPR035904">
    <property type="entry name" value="Chorismate_synth_AroC_sf"/>
</dbReference>
<keyword evidence="5" id="KW-0057">Aromatic amino acid biosynthesis</keyword>
<dbReference type="PANTHER" id="PTHR21085">
    <property type="entry name" value="CHORISMATE SYNTHASE"/>
    <property type="match status" value="1"/>
</dbReference>
<keyword evidence="6 7" id="KW-0456">Lyase</keyword>
<evidence type="ECO:0000256" key="4">
    <source>
        <dbReference type="ARBA" id="ARBA00022605"/>
    </source>
</evidence>
<evidence type="ECO:0000256" key="5">
    <source>
        <dbReference type="ARBA" id="ARBA00023141"/>
    </source>
</evidence>
<reference evidence="7" key="1">
    <citation type="submission" date="2019-08" db="EMBL/GenBank/DDBJ databases">
        <authorList>
            <person name="Kucharzyk K."/>
            <person name="Murdoch R.W."/>
            <person name="Higgins S."/>
            <person name="Loffler F."/>
        </authorList>
    </citation>
    <scope>NUCLEOTIDE SEQUENCE</scope>
</reference>
<dbReference type="GO" id="GO:0008652">
    <property type="term" value="P:amino acid biosynthetic process"/>
    <property type="evidence" value="ECO:0007669"/>
    <property type="project" value="UniProtKB-KW"/>
</dbReference>
<evidence type="ECO:0000256" key="2">
    <source>
        <dbReference type="ARBA" id="ARBA00008014"/>
    </source>
</evidence>
<dbReference type="EMBL" id="VSSQ01048790">
    <property type="protein sequence ID" value="MPN02835.1"/>
    <property type="molecule type" value="Genomic_DNA"/>
</dbReference>
<name>A0A645ELB6_9ZZZZ</name>
<evidence type="ECO:0000256" key="1">
    <source>
        <dbReference type="ARBA" id="ARBA00005044"/>
    </source>
</evidence>
<dbReference type="GO" id="GO:0004107">
    <property type="term" value="F:chorismate synthase activity"/>
    <property type="evidence" value="ECO:0007669"/>
    <property type="project" value="UniProtKB-EC"/>
</dbReference>
<comment type="caution">
    <text evidence="7">The sequence shown here is derived from an EMBL/GenBank/DDBJ whole genome shotgun (WGS) entry which is preliminary data.</text>
</comment>
<dbReference type="AlphaFoldDB" id="A0A645ELB6"/>
<comment type="similarity">
    <text evidence="2">Belongs to the chorismate synthase family.</text>
</comment>
<organism evidence="7">
    <name type="scientific">bioreactor metagenome</name>
    <dbReference type="NCBI Taxonomy" id="1076179"/>
    <lineage>
        <taxon>unclassified sequences</taxon>
        <taxon>metagenomes</taxon>
        <taxon>ecological metagenomes</taxon>
    </lineage>
</organism>
<dbReference type="GO" id="GO:0005829">
    <property type="term" value="C:cytosol"/>
    <property type="evidence" value="ECO:0007669"/>
    <property type="project" value="TreeGrafter"/>
</dbReference>
<dbReference type="Pfam" id="PF01264">
    <property type="entry name" value="Chorismate_synt"/>
    <property type="match status" value="1"/>
</dbReference>
<dbReference type="SUPFAM" id="SSF103263">
    <property type="entry name" value="Chorismate synthase, AroC"/>
    <property type="match status" value="1"/>
</dbReference>
<evidence type="ECO:0000256" key="3">
    <source>
        <dbReference type="ARBA" id="ARBA00013036"/>
    </source>
</evidence>
<accession>A0A645ELB6</accession>
<dbReference type="GO" id="GO:0010181">
    <property type="term" value="F:FMN binding"/>
    <property type="evidence" value="ECO:0007669"/>
    <property type="project" value="TreeGrafter"/>
</dbReference>
<dbReference type="Gene3D" id="3.60.150.10">
    <property type="entry name" value="Chorismate synthase AroC"/>
    <property type="match status" value="1"/>
</dbReference>
<evidence type="ECO:0000256" key="6">
    <source>
        <dbReference type="ARBA" id="ARBA00023239"/>
    </source>
</evidence>